<reference evidence="2 3" key="2">
    <citation type="submission" date="2019-01" db="EMBL/GenBank/DDBJ databases">
        <title>The decoding of complex shrimp genome reveals the adaptation for benthos swimmer, frequently molting mechanism and breeding impact on genome.</title>
        <authorList>
            <person name="Sun Y."/>
            <person name="Gao Y."/>
            <person name="Yu Y."/>
        </authorList>
    </citation>
    <scope>NUCLEOTIDE SEQUENCE [LARGE SCALE GENOMIC DNA]</scope>
    <source>
        <tissue evidence="2">Muscle</tissue>
    </source>
</reference>
<feature type="compositionally biased region" description="Low complexity" evidence="1">
    <location>
        <begin position="503"/>
        <end position="512"/>
    </location>
</feature>
<feature type="compositionally biased region" description="Low complexity" evidence="1">
    <location>
        <begin position="613"/>
        <end position="630"/>
    </location>
</feature>
<feature type="compositionally biased region" description="Basic and acidic residues" evidence="1">
    <location>
        <begin position="570"/>
        <end position="581"/>
    </location>
</feature>
<feature type="compositionally biased region" description="Low complexity" evidence="1">
    <location>
        <begin position="142"/>
        <end position="158"/>
    </location>
</feature>
<feature type="compositionally biased region" description="Gly residues" evidence="1">
    <location>
        <begin position="594"/>
        <end position="603"/>
    </location>
</feature>
<gene>
    <name evidence="2" type="ORF">C7M84_010912</name>
</gene>
<feature type="region of interest" description="Disordered" evidence="1">
    <location>
        <begin position="37"/>
        <end position="71"/>
    </location>
</feature>
<dbReference type="Proteomes" id="UP000283509">
    <property type="component" value="Unassembled WGS sequence"/>
</dbReference>
<sequence>MNVVLSNFSKSSFSGSWNNCGGSLVSIVGYFGFSHGKTPPEKPDDSRPALPLLRPEATPGRNGDEGGGAFQIKGGPHSFRWLVVGGRFSLDSGCAAHRGGRRQRRRTRTTAAASSLPGASPFSLYRHRGRAATGRTEGGRGAAQAGQPGQAGCQGTTGRRQNYIRLQPPKEHHTQWGPGRNSRCKARLRRQASKQTNGSRQEASEPSPWQGGGRYSRWPSLLFNLPHPWAPQEEGRGIAGGFFLSRRKGVHTRDLTPRYRRNVAEGRRTAGAQPSRGEGRKRGAALGNHSERQERGGRLCEGQDHSRHWRGWHGDWLPRRPPVGIVARARDLCCARFGGEGNSRKGPTPELTKSTGRRPNPQKTPHTPGLVGAGRLSPHDRGAGPLGPGGQGRQPLRRPRQPGPPKPAPLSGTGAGEAGASSRRRGPRPRRRPGSALGPKERRGQESPSRPLGGEAPGAPHRPRKAPPAPTASSPPVRLQPPKVAPPIVVGAGPQPPRPRPGPSLGRPPGKNGPFGGNPGRAAPVPYTAPTAREGAGGRRGKAQPAPARGRRGRLTGRSSHRPAALGLRGRGDEGERERKPKPPNRGGRPCTAGAGGQAGPDGGRSSSGLEGVAPRRPQPRQSPVVVGAGPQPPRPRPGPALARPAGARPRRGCGRATPESHATALGPRGRQGPMG</sequence>
<feature type="compositionally biased region" description="Basic residues" evidence="1">
    <location>
        <begin position="182"/>
        <end position="192"/>
    </location>
</feature>
<evidence type="ECO:0000256" key="1">
    <source>
        <dbReference type="SAM" id="MobiDB-lite"/>
    </source>
</evidence>
<name>A0A423T311_PENVA</name>
<protein>
    <submittedName>
        <fullName evidence="2">Uncharacterized protein</fullName>
    </submittedName>
</protein>
<accession>A0A423T311</accession>
<organism evidence="2 3">
    <name type="scientific">Penaeus vannamei</name>
    <name type="common">Whiteleg shrimp</name>
    <name type="synonym">Litopenaeus vannamei</name>
    <dbReference type="NCBI Taxonomy" id="6689"/>
    <lineage>
        <taxon>Eukaryota</taxon>
        <taxon>Metazoa</taxon>
        <taxon>Ecdysozoa</taxon>
        <taxon>Arthropoda</taxon>
        <taxon>Crustacea</taxon>
        <taxon>Multicrustacea</taxon>
        <taxon>Malacostraca</taxon>
        <taxon>Eumalacostraca</taxon>
        <taxon>Eucarida</taxon>
        <taxon>Decapoda</taxon>
        <taxon>Dendrobranchiata</taxon>
        <taxon>Penaeoidea</taxon>
        <taxon>Penaeidae</taxon>
        <taxon>Penaeus</taxon>
    </lineage>
</organism>
<feature type="compositionally biased region" description="Basic residues" evidence="1">
    <location>
        <begin position="549"/>
        <end position="561"/>
    </location>
</feature>
<evidence type="ECO:0000313" key="3">
    <source>
        <dbReference type="Proteomes" id="UP000283509"/>
    </source>
</evidence>
<evidence type="ECO:0000313" key="2">
    <source>
        <dbReference type="EMBL" id="ROT70793.1"/>
    </source>
</evidence>
<reference evidence="2 3" key="1">
    <citation type="submission" date="2018-04" db="EMBL/GenBank/DDBJ databases">
        <authorList>
            <person name="Zhang X."/>
            <person name="Yuan J."/>
            <person name="Li F."/>
            <person name="Xiang J."/>
        </authorList>
    </citation>
    <scope>NUCLEOTIDE SEQUENCE [LARGE SCALE GENOMIC DNA]</scope>
    <source>
        <tissue evidence="2">Muscle</tissue>
    </source>
</reference>
<feature type="compositionally biased region" description="Basic residues" evidence="1">
    <location>
        <begin position="422"/>
        <end position="433"/>
    </location>
</feature>
<feature type="region of interest" description="Disordered" evidence="1">
    <location>
        <begin position="261"/>
        <end position="307"/>
    </location>
</feature>
<comment type="caution">
    <text evidence="2">The sequence shown here is derived from an EMBL/GenBank/DDBJ whole genome shotgun (WGS) entry which is preliminary data.</text>
</comment>
<feature type="compositionally biased region" description="Basic and acidic residues" evidence="1">
    <location>
        <begin position="38"/>
        <end position="47"/>
    </location>
</feature>
<feature type="region of interest" description="Disordered" evidence="1">
    <location>
        <begin position="93"/>
        <end position="213"/>
    </location>
</feature>
<proteinExistence type="predicted"/>
<keyword evidence="3" id="KW-1185">Reference proteome</keyword>
<dbReference type="AlphaFoldDB" id="A0A423T311"/>
<feature type="region of interest" description="Disordered" evidence="1">
    <location>
        <begin position="336"/>
        <end position="676"/>
    </location>
</feature>
<feature type="compositionally biased region" description="Basic residues" evidence="1">
    <location>
        <begin position="98"/>
        <end position="108"/>
    </location>
</feature>
<dbReference type="EMBL" id="QCYY01002383">
    <property type="protein sequence ID" value="ROT70793.1"/>
    <property type="molecule type" value="Genomic_DNA"/>
</dbReference>
<feature type="compositionally biased region" description="Basic and acidic residues" evidence="1">
    <location>
        <begin position="289"/>
        <end position="307"/>
    </location>
</feature>